<organism evidence="1">
    <name type="scientific">viral metagenome</name>
    <dbReference type="NCBI Taxonomy" id="1070528"/>
    <lineage>
        <taxon>unclassified sequences</taxon>
        <taxon>metagenomes</taxon>
        <taxon>organismal metagenomes</taxon>
    </lineage>
</organism>
<gene>
    <name evidence="1" type="ORF">MM415A01404_0001</name>
</gene>
<dbReference type="EMBL" id="MT142250">
    <property type="protein sequence ID" value="QJA76882.1"/>
    <property type="molecule type" value="Genomic_DNA"/>
</dbReference>
<name>A0A6M3K5U2_9ZZZZ</name>
<dbReference type="AlphaFoldDB" id="A0A6M3K5U2"/>
<evidence type="ECO:0000313" key="1">
    <source>
        <dbReference type="EMBL" id="QJA76882.1"/>
    </source>
</evidence>
<reference evidence="1" key="1">
    <citation type="submission" date="2020-03" db="EMBL/GenBank/DDBJ databases">
        <title>The deep terrestrial virosphere.</title>
        <authorList>
            <person name="Holmfeldt K."/>
            <person name="Nilsson E."/>
            <person name="Simone D."/>
            <person name="Lopez-Fernandez M."/>
            <person name="Wu X."/>
            <person name="de Brujin I."/>
            <person name="Lundin D."/>
            <person name="Andersson A."/>
            <person name="Bertilsson S."/>
            <person name="Dopson M."/>
        </authorList>
    </citation>
    <scope>NUCLEOTIDE SEQUENCE</scope>
    <source>
        <strain evidence="1">MM415A01404</strain>
    </source>
</reference>
<proteinExistence type="predicted"/>
<protein>
    <submittedName>
        <fullName evidence="1">Uncharacterized protein</fullName>
    </submittedName>
</protein>
<sequence>MSSSEEIQEVFEQEIAEKTRTIGAHKLLDSLNGFQIEEFPDHIISETDRDLLRRIYDKDADWRKEDSGYLRIAEEDKRRLGEIILQIAGEEDVVS</sequence>
<accession>A0A6M3K5U2</accession>